<dbReference type="SUPFAM" id="SSF54160">
    <property type="entry name" value="Chromo domain-like"/>
    <property type="match status" value="1"/>
</dbReference>
<dbReference type="InterPro" id="IPR047109">
    <property type="entry name" value="CAD-like"/>
</dbReference>
<dbReference type="AlphaFoldDB" id="A0A8H5XJS3"/>
<dbReference type="CDD" id="cd00024">
    <property type="entry name" value="CD_CSD"/>
    <property type="match status" value="1"/>
</dbReference>
<keyword evidence="2" id="KW-0479">Metal-binding</keyword>
<dbReference type="Gene3D" id="2.40.50.40">
    <property type="match status" value="1"/>
</dbReference>
<dbReference type="InterPro" id="IPR016197">
    <property type="entry name" value="Chromo-like_dom_sf"/>
</dbReference>
<organism evidence="6 7">
    <name type="scientific">Fusarium denticulatum</name>
    <dbReference type="NCBI Taxonomy" id="48507"/>
    <lineage>
        <taxon>Eukaryota</taxon>
        <taxon>Fungi</taxon>
        <taxon>Dikarya</taxon>
        <taxon>Ascomycota</taxon>
        <taxon>Pezizomycotina</taxon>
        <taxon>Sordariomycetes</taxon>
        <taxon>Hypocreomycetidae</taxon>
        <taxon>Hypocreales</taxon>
        <taxon>Nectriaceae</taxon>
        <taxon>Fusarium</taxon>
        <taxon>Fusarium fujikuroi species complex</taxon>
    </lineage>
</organism>
<dbReference type="SUPFAM" id="SSF50129">
    <property type="entry name" value="GroES-like"/>
    <property type="match status" value="1"/>
</dbReference>
<dbReference type="GO" id="GO:0016616">
    <property type="term" value="F:oxidoreductase activity, acting on the CH-OH group of donors, NAD or NADP as acceptor"/>
    <property type="evidence" value="ECO:0007669"/>
    <property type="project" value="InterPro"/>
</dbReference>
<dbReference type="InterPro" id="IPR011032">
    <property type="entry name" value="GroES-like_sf"/>
</dbReference>
<evidence type="ECO:0000259" key="5">
    <source>
        <dbReference type="PROSITE" id="PS50013"/>
    </source>
</evidence>
<dbReference type="PROSITE" id="PS00065">
    <property type="entry name" value="D_2_HYDROXYACID_DH_1"/>
    <property type="match status" value="1"/>
</dbReference>
<dbReference type="Gene3D" id="3.40.50.720">
    <property type="entry name" value="NAD(P)-binding Rossmann-like Domain"/>
    <property type="match status" value="1"/>
</dbReference>
<dbReference type="InterPro" id="IPR000953">
    <property type="entry name" value="Chromo/chromo_shadow_dom"/>
</dbReference>
<dbReference type="GO" id="GO:0006338">
    <property type="term" value="P:chromatin remodeling"/>
    <property type="evidence" value="ECO:0007669"/>
    <property type="project" value="UniProtKB-ARBA"/>
</dbReference>
<reference evidence="6 7" key="1">
    <citation type="submission" date="2020-05" db="EMBL/GenBank/DDBJ databases">
        <title>Identification and distribution of gene clusters putatively required for synthesis of sphingolipid metabolism inhibitors in phylogenetically diverse species of the filamentous fungus Fusarium.</title>
        <authorList>
            <person name="Kim H.-S."/>
            <person name="Busman M."/>
            <person name="Brown D.W."/>
            <person name="Divon H."/>
            <person name="Uhlig S."/>
            <person name="Proctor R.H."/>
        </authorList>
    </citation>
    <scope>NUCLEOTIDE SEQUENCE [LARGE SCALE GENOMIC DNA]</scope>
    <source>
        <strain evidence="6 7">NRRL 25311</strain>
    </source>
</reference>
<evidence type="ECO:0000313" key="7">
    <source>
        <dbReference type="Proteomes" id="UP000562682"/>
    </source>
</evidence>
<dbReference type="GO" id="GO:0046872">
    <property type="term" value="F:metal ion binding"/>
    <property type="evidence" value="ECO:0007669"/>
    <property type="project" value="UniProtKB-KW"/>
</dbReference>
<dbReference type="SUPFAM" id="SSF51735">
    <property type="entry name" value="NAD(P)-binding Rossmann-fold domains"/>
    <property type="match status" value="1"/>
</dbReference>
<feature type="domain" description="Chromo" evidence="5">
    <location>
        <begin position="117"/>
        <end position="175"/>
    </location>
</feature>
<dbReference type="Gene3D" id="3.90.180.10">
    <property type="entry name" value="Medium-chain alcohol dehydrogenases, catalytic domain"/>
    <property type="match status" value="1"/>
</dbReference>
<keyword evidence="7" id="KW-1185">Reference proteome</keyword>
<gene>
    <name evidence="6" type="ORF">FDENT_919</name>
</gene>
<dbReference type="InterPro" id="IPR013154">
    <property type="entry name" value="ADH-like_N"/>
</dbReference>
<keyword evidence="3" id="KW-0862">Zinc</keyword>
<dbReference type="Proteomes" id="UP000562682">
    <property type="component" value="Unassembled WGS sequence"/>
</dbReference>
<evidence type="ECO:0000256" key="1">
    <source>
        <dbReference type="ARBA" id="ARBA00011353"/>
    </source>
</evidence>
<proteinExistence type="predicted"/>
<dbReference type="EMBL" id="JAAOAK010000018">
    <property type="protein sequence ID" value="KAF5694791.1"/>
    <property type="molecule type" value="Genomic_DNA"/>
</dbReference>
<evidence type="ECO:0000313" key="6">
    <source>
        <dbReference type="EMBL" id="KAF5694791.1"/>
    </source>
</evidence>
<evidence type="ECO:0000256" key="2">
    <source>
        <dbReference type="ARBA" id="ARBA00022723"/>
    </source>
</evidence>
<protein>
    <submittedName>
        <fullName evidence="6">NADP(H)-dependent alcohol dehydrogenase</fullName>
    </submittedName>
</protein>
<dbReference type="InterPro" id="IPR036291">
    <property type="entry name" value="NAD(P)-bd_dom_sf"/>
</dbReference>
<sequence length="380" mass="42842">MNEEIAIIAISDLESPLSTSSEQCASLVEEAATKEQLSYFRLEFIGKRDAYSPKAIRITSHALVRRIHCVWFTIEWSDGAESLEPEFALQCYQQEMVYAYWDAKQGGRDGATRFDKFHVFAILDHGIMWDHSRRCAKPFCYKIQWAGYYEKDHSWEPAAKIAGIVPRMKEEYDKEIPIPPGPFTRGVRMTHSGLCVTNEHYKCQDMVLGYEGAGIVESTGSSVVTLKVGDRVGWSYCHGSCLTCEHCHRGQELYCEKRQFYGFDEFDQGSFGTCATWNEHFLFRIPKVISSAEAAPLICAGAAVYSALRIAEAKWYHRVGVLGLGGLGHLAVQYAAKMGCHVTAYSNSPGKEQAARNLGAWDFQSWEMLPLLLMLLIAYF</sequence>
<comment type="caution">
    <text evidence="6">The sequence shown here is derived from an EMBL/GenBank/DDBJ whole genome shotgun (WGS) entry which is preliminary data.</text>
</comment>
<dbReference type="Pfam" id="PF08240">
    <property type="entry name" value="ADH_N"/>
    <property type="match status" value="1"/>
</dbReference>
<dbReference type="PANTHER" id="PTHR42683">
    <property type="entry name" value="ALDEHYDE REDUCTASE"/>
    <property type="match status" value="1"/>
</dbReference>
<dbReference type="InterPro" id="IPR029752">
    <property type="entry name" value="D-isomer_DH_CS1"/>
</dbReference>
<accession>A0A8H5XJS3</accession>
<evidence type="ECO:0000256" key="3">
    <source>
        <dbReference type="ARBA" id="ARBA00022833"/>
    </source>
</evidence>
<dbReference type="PROSITE" id="PS50013">
    <property type="entry name" value="CHROMO_2"/>
    <property type="match status" value="1"/>
</dbReference>
<comment type="subunit">
    <text evidence="1">Component of the NuA4 histone acetyltransferase complex.</text>
</comment>
<evidence type="ECO:0000256" key="4">
    <source>
        <dbReference type="ARBA" id="ARBA00023002"/>
    </source>
</evidence>
<keyword evidence="4" id="KW-0560">Oxidoreductase</keyword>
<name>A0A8H5XJS3_9HYPO</name>